<feature type="binding site" evidence="5">
    <location>
        <position position="156"/>
    </location>
    <ligand>
        <name>pyrroloquinoline quinone</name>
        <dbReference type="ChEBI" id="CHEBI:58442"/>
    </ligand>
</feature>
<dbReference type="SMART" id="SM00564">
    <property type="entry name" value="PQQ"/>
    <property type="match status" value="2"/>
</dbReference>
<evidence type="ECO:0000313" key="9">
    <source>
        <dbReference type="EMBL" id="KWT69473.1"/>
    </source>
</evidence>
<accession>A0A109BIJ5</accession>
<dbReference type="Pfam" id="PF01011">
    <property type="entry name" value="PQQ"/>
    <property type="match status" value="2"/>
</dbReference>
<feature type="domain" description="Pyrrolo-quinoline quinone repeat" evidence="8">
    <location>
        <begin position="61"/>
        <end position="395"/>
    </location>
</feature>
<dbReference type="PATRIC" id="fig|121290.4.peg.2800"/>
<evidence type="ECO:0000256" key="3">
    <source>
        <dbReference type="ARBA" id="ARBA00022891"/>
    </source>
</evidence>
<evidence type="ECO:0000256" key="7">
    <source>
        <dbReference type="SAM" id="MobiDB-lite"/>
    </source>
</evidence>
<dbReference type="PANTHER" id="PTHR32303:SF4">
    <property type="entry name" value="QUINOPROTEIN GLUCOSE DEHYDROGENASE"/>
    <property type="match status" value="1"/>
</dbReference>
<evidence type="ECO:0000256" key="1">
    <source>
        <dbReference type="ARBA" id="ARBA00008156"/>
    </source>
</evidence>
<feature type="binding site" evidence="5">
    <location>
        <position position="200"/>
    </location>
    <ligand>
        <name>pyrroloquinoline quinone</name>
        <dbReference type="ChEBI" id="CHEBI:58442"/>
    </ligand>
</feature>
<dbReference type="GO" id="GO:0016614">
    <property type="term" value="F:oxidoreductase activity, acting on CH-OH group of donors"/>
    <property type="evidence" value="ECO:0007669"/>
    <property type="project" value="InterPro"/>
</dbReference>
<dbReference type="InterPro" id="IPR018391">
    <property type="entry name" value="PQQ_b-propeller_rpt"/>
</dbReference>
<keyword evidence="2" id="KW-0479">Metal-binding</keyword>
<dbReference type="EMBL" id="LMTR01000045">
    <property type="protein sequence ID" value="KWT69473.1"/>
    <property type="molecule type" value="Genomic_DNA"/>
</dbReference>
<comment type="similarity">
    <text evidence="1">Belongs to the bacterial PQQ dehydrogenase family.</text>
</comment>
<dbReference type="Proteomes" id="UP000059074">
    <property type="component" value="Unassembled WGS sequence"/>
</dbReference>
<sequence>MTGFQLSGAIRFPLLSGAIFSLAAGRLSLVAVLLSILLSTGPHPAAADERARKCVEDENNWCMQQKNYAATRYSTLDQINSKNARDLRMAWSFSTGVLGGHEGSPLVIGSMMYLHTPFPNVVYALNLDDENRIVWKYQPTQDANLAQGMCCEGVNRGLQYADGKLFLYQADTTLVALNPKTGQVIWKAQNGDPARGETGTGAVLVAGKVVIAGVSGGDQGARGFITGYDINSGQRLWRAYSSGPDAQTLFNPEKTTVLGKPVGANSGNPGGALPASLPAASGLGGGAPWGWFSWDPKLNLFYYGTGSPALGAGAHTAGSDAKWTSSIIARRPQTGDAVWAYQLTPSDVWGFDGVNEMILIDEAQIGGEKRDVLVHFDRNGFAYTIDRATGMPLVAERFDVAVNWASEIDLDATSPTFGRPKAIASLSELKTDAAAQTAQVCPASLGSKNQQPAAYSPMTKLFYVPASHVCMNFAVPAAAAAADAGEAAEKSGAAGEGQTPQPAASEASPPVSTAPVAIPGPPVSMSPPKNDTHMGNLIAWDAVEGKAVWSNKEQFPIWSGVLTTAGGIACYGTLEGDFKCVDQKDGRELFRNRTPSGIVGNVFTYAHKGKQYIGVLSGIGGLPGLGIGSGRYDAKRTEQSPLAPALSGLRNYTAQGGSLTVWALP</sequence>
<evidence type="ECO:0000256" key="4">
    <source>
        <dbReference type="ARBA" id="ARBA00023002"/>
    </source>
</evidence>
<name>A0A109BIJ5_HYPSL</name>
<dbReference type="InterPro" id="IPR002372">
    <property type="entry name" value="PQQ_rpt_dom"/>
</dbReference>
<comment type="caution">
    <text evidence="9">The sequence shown here is derived from an EMBL/GenBank/DDBJ whole genome shotgun (WGS) entry which is preliminary data.</text>
</comment>
<dbReference type="GO" id="GO:0005509">
    <property type="term" value="F:calcium ion binding"/>
    <property type="evidence" value="ECO:0007669"/>
    <property type="project" value="InterPro"/>
</dbReference>
<reference evidence="9 10" key="1">
    <citation type="submission" date="2015-10" db="EMBL/GenBank/DDBJ databases">
        <title>Transcriptomic analysis of a linuron degrading triple-species bacterial consortium.</title>
        <authorList>
            <person name="Albers P."/>
        </authorList>
    </citation>
    <scope>NUCLEOTIDE SEQUENCE [LARGE SCALE GENOMIC DNA]</scope>
    <source>
        <strain evidence="9 10">WDL6</strain>
    </source>
</reference>
<dbReference type="STRING" id="121290.APY04_1556"/>
<gene>
    <name evidence="9" type="ORF">APY04_1556</name>
</gene>
<keyword evidence="6" id="KW-1015">Disulfide bond</keyword>
<keyword evidence="3 5" id="KW-0634">PQQ</keyword>
<dbReference type="GO" id="GO:0016020">
    <property type="term" value="C:membrane"/>
    <property type="evidence" value="ECO:0007669"/>
    <property type="project" value="InterPro"/>
</dbReference>
<protein>
    <submittedName>
        <fullName evidence="9">Methanol dehydrogenase large subunit protein</fullName>
    </submittedName>
</protein>
<dbReference type="AlphaFoldDB" id="A0A109BIJ5"/>
<dbReference type="OrthoDB" id="9794322at2"/>
<evidence type="ECO:0000256" key="2">
    <source>
        <dbReference type="ARBA" id="ARBA00022723"/>
    </source>
</evidence>
<dbReference type="InterPro" id="IPR017512">
    <property type="entry name" value="PQQ_MeOH/EtOH_DH"/>
</dbReference>
<dbReference type="RefSeq" id="WP_083509583.1">
    <property type="nucleotide sequence ID" value="NZ_LMTR01000045.1"/>
</dbReference>
<evidence type="ECO:0000256" key="6">
    <source>
        <dbReference type="PIRSR" id="PIRSR617512-4"/>
    </source>
</evidence>
<evidence type="ECO:0000256" key="5">
    <source>
        <dbReference type="PIRSR" id="PIRSR617512-2"/>
    </source>
</evidence>
<evidence type="ECO:0000259" key="8">
    <source>
        <dbReference type="Pfam" id="PF01011"/>
    </source>
</evidence>
<organism evidence="9 10">
    <name type="scientific">Hyphomicrobium sulfonivorans</name>
    <dbReference type="NCBI Taxonomy" id="121290"/>
    <lineage>
        <taxon>Bacteria</taxon>
        <taxon>Pseudomonadati</taxon>
        <taxon>Pseudomonadota</taxon>
        <taxon>Alphaproteobacteria</taxon>
        <taxon>Hyphomicrobiales</taxon>
        <taxon>Hyphomicrobiaceae</taxon>
        <taxon>Hyphomicrobium</taxon>
    </lineage>
</organism>
<proteinExistence type="inferred from homology"/>
<dbReference type="Gene3D" id="2.140.10.10">
    <property type="entry name" value="Quinoprotein alcohol dehydrogenase-like superfamily"/>
    <property type="match status" value="1"/>
</dbReference>
<dbReference type="PANTHER" id="PTHR32303">
    <property type="entry name" value="QUINOPROTEIN ALCOHOL DEHYDROGENASE (CYTOCHROME C)"/>
    <property type="match status" value="1"/>
</dbReference>
<feature type="disulfide bond" evidence="6">
    <location>
        <begin position="150"/>
        <end position="151"/>
    </location>
</feature>
<keyword evidence="4" id="KW-0560">Oxidoreductase</keyword>
<dbReference type="NCBIfam" id="TIGR03075">
    <property type="entry name" value="PQQ_enz_alc_DH"/>
    <property type="match status" value="1"/>
</dbReference>
<dbReference type="InterPro" id="IPR011047">
    <property type="entry name" value="Quinoprotein_ADH-like_sf"/>
</dbReference>
<evidence type="ECO:0000313" key="10">
    <source>
        <dbReference type="Proteomes" id="UP000059074"/>
    </source>
</evidence>
<feature type="region of interest" description="Disordered" evidence="7">
    <location>
        <begin position="489"/>
        <end position="530"/>
    </location>
</feature>
<feature type="binding site" evidence="5">
    <location>
        <position position="102"/>
    </location>
    <ligand>
        <name>pyrroloquinoline quinone</name>
        <dbReference type="ChEBI" id="CHEBI:58442"/>
    </ligand>
</feature>
<dbReference type="SUPFAM" id="SSF50998">
    <property type="entry name" value="Quinoprotein alcohol dehydrogenase-like"/>
    <property type="match status" value="1"/>
</dbReference>
<feature type="domain" description="Pyrrolo-quinoline quinone repeat" evidence="8">
    <location>
        <begin position="431"/>
        <end position="613"/>
    </location>
</feature>
<keyword evidence="10" id="KW-1185">Reference proteome</keyword>
<comment type="cofactor">
    <cofactor evidence="5">
        <name>pyrroloquinoline quinone</name>
        <dbReference type="ChEBI" id="CHEBI:58442"/>
    </cofactor>
    <text evidence="5">Binds 1 PQQ group per subunit.</text>
</comment>